<dbReference type="Pfam" id="PF13450">
    <property type="entry name" value="NAD_binding_8"/>
    <property type="match status" value="1"/>
</dbReference>
<dbReference type="InterPro" id="IPR000172">
    <property type="entry name" value="GMC_OxRdtase_N"/>
</dbReference>
<evidence type="ECO:0000313" key="8">
    <source>
        <dbReference type="EMBL" id="GHE70176.1"/>
    </source>
</evidence>
<name>A0ABQ3IAG4_9BACT</name>
<dbReference type="Proteomes" id="UP000658258">
    <property type="component" value="Unassembled WGS sequence"/>
</dbReference>
<evidence type="ECO:0000256" key="4">
    <source>
        <dbReference type="ARBA" id="ARBA00022827"/>
    </source>
</evidence>
<accession>A0ABQ3IAG4</accession>
<keyword evidence="4" id="KW-0274">FAD</keyword>
<evidence type="ECO:0000256" key="1">
    <source>
        <dbReference type="ARBA" id="ARBA00001974"/>
    </source>
</evidence>
<dbReference type="PANTHER" id="PTHR42784:SF1">
    <property type="entry name" value="PYRANOSE 2-OXIDASE"/>
    <property type="match status" value="1"/>
</dbReference>
<comment type="similarity">
    <text evidence="2">Belongs to the GMC oxidoreductase family.</text>
</comment>
<evidence type="ECO:0000259" key="6">
    <source>
        <dbReference type="Pfam" id="PF00732"/>
    </source>
</evidence>
<evidence type="ECO:0000259" key="7">
    <source>
        <dbReference type="Pfam" id="PF05199"/>
    </source>
</evidence>
<dbReference type="Gene3D" id="3.50.50.60">
    <property type="entry name" value="FAD/NAD(P)-binding domain"/>
    <property type="match status" value="2"/>
</dbReference>
<comment type="cofactor">
    <cofactor evidence="1">
        <name>FAD</name>
        <dbReference type="ChEBI" id="CHEBI:57692"/>
    </cofactor>
</comment>
<gene>
    <name evidence="8" type="ORF">GCM10011340_27290</name>
</gene>
<evidence type="ECO:0000313" key="9">
    <source>
        <dbReference type="Proteomes" id="UP000658258"/>
    </source>
</evidence>
<reference evidence="9" key="1">
    <citation type="journal article" date="2019" name="Int. J. Syst. Evol. Microbiol.">
        <title>The Global Catalogue of Microorganisms (GCM) 10K type strain sequencing project: providing services to taxonomists for standard genome sequencing and annotation.</title>
        <authorList>
            <consortium name="The Broad Institute Genomics Platform"/>
            <consortium name="The Broad Institute Genome Sequencing Center for Infectious Disease"/>
            <person name="Wu L."/>
            <person name="Ma J."/>
        </authorList>
    </citation>
    <scope>NUCLEOTIDE SEQUENCE [LARGE SCALE GENOMIC DNA]</scope>
    <source>
        <strain evidence="9">CGMCC 1.15111</strain>
    </source>
</reference>
<evidence type="ECO:0000256" key="2">
    <source>
        <dbReference type="ARBA" id="ARBA00010790"/>
    </source>
</evidence>
<evidence type="ECO:0000256" key="3">
    <source>
        <dbReference type="ARBA" id="ARBA00022630"/>
    </source>
</evidence>
<dbReference type="EMBL" id="BNAG01000004">
    <property type="protein sequence ID" value="GHE70176.1"/>
    <property type="molecule type" value="Genomic_DNA"/>
</dbReference>
<dbReference type="PANTHER" id="PTHR42784">
    <property type="entry name" value="PYRANOSE 2-OXIDASE"/>
    <property type="match status" value="1"/>
</dbReference>
<feature type="domain" description="Glucose-methanol-choline oxidoreductase C-terminal" evidence="7">
    <location>
        <begin position="500"/>
        <end position="631"/>
    </location>
</feature>
<feature type="domain" description="Glucose-methanol-choline oxidoreductase N-terminal" evidence="6">
    <location>
        <begin position="284"/>
        <end position="407"/>
    </location>
</feature>
<proteinExistence type="inferred from homology"/>
<keyword evidence="3" id="KW-0285">Flavoprotein</keyword>
<sequence>MENNTTEYDVVIVGSGIGGSIVAKTLSQAGKKVLLLEAGLEAGMSFQKKEAFDNYMGYLNTFYEKAAKVPNSPYPNLKDAPSPDVLDIEPITACQPSTKGYLVQAGPLPFGSDAWRGPGGTTMHWLGSTPRMLPNDFRMKTLYGVGVDWPFDYNTLKPYYEMAEFEIGVSGSVSEQKGPDVDVERDYGENYQFPMKKVPQSYLDKQVIESVPSGFKVFFNGKEHELQFVSTPQGRNSIPNADYPYADIVWNKSSGKLQLQAEKRWNTFTKAYEHVEQRHATYSPVGAVWDDHQGHRCEGNASCVPICPVQAKYNALKTLRKSDPKHIAIRTRSVASKVLTNEETGEVTGIVYKKYENPSSSVFESHVAKGKIYVLAANAIENAKLLLASGIANSSDQVGRNLMDHMVMLTWGLLPKKAYPFRGPGSTTNIPTMRDGEFRKDHAACISPIDNWGWGWPKFSPGSDVENAVAQGMFGESLRNHIHHIVPRQLLLHFECEQTPEPENRVTIDPNYLDNLGNYRPVIHYSASDYMKKAFAEYKKVSDQIFKAAGVQDFTEYTTDNPDHVEYQGKVYNFWGAGHIVGTHRMGNNSKDSVVNENGQTWDHNNLYLVGCGNMPTLGTSNPTLTMSALAFKTSEAILNHLNS</sequence>
<keyword evidence="9" id="KW-1185">Reference proteome</keyword>
<dbReference type="InterPro" id="IPR007867">
    <property type="entry name" value="GMC_OxRtase_C"/>
</dbReference>
<dbReference type="SUPFAM" id="SSF51905">
    <property type="entry name" value="FAD/NAD(P)-binding domain"/>
    <property type="match status" value="1"/>
</dbReference>
<evidence type="ECO:0000256" key="5">
    <source>
        <dbReference type="ARBA" id="ARBA00023002"/>
    </source>
</evidence>
<dbReference type="Pfam" id="PF05199">
    <property type="entry name" value="GMC_oxred_C"/>
    <property type="match status" value="1"/>
</dbReference>
<dbReference type="InterPro" id="IPR036188">
    <property type="entry name" value="FAD/NAD-bd_sf"/>
</dbReference>
<protein>
    <submittedName>
        <fullName evidence="8">Dehydrogenase</fullName>
    </submittedName>
</protein>
<dbReference type="Pfam" id="PF00732">
    <property type="entry name" value="GMC_oxred_N"/>
    <property type="match status" value="1"/>
</dbReference>
<organism evidence="8 9">
    <name type="scientific">Roseivirga thermotolerans</name>
    <dbReference type="NCBI Taxonomy" id="1758176"/>
    <lineage>
        <taxon>Bacteria</taxon>
        <taxon>Pseudomonadati</taxon>
        <taxon>Bacteroidota</taxon>
        <taxon>Cytophagia</taxon>
        <taxon>Cytophagales</taxon>
        <taxon>Roseivirgaceae</taxon>
        <taxon>Roseivirga</taxon>
    </lineage>
</organism>
<dbReference type="RefSeq" id="WP_189630845.1">
    <property type="nucleotide sequence ID" value="NZ_BNAG01000004.1"/>
</dbReference>
<dbReference type="InterPro" id="IPR051473">
    <property type="entry name" value="P2Ox-like"/>
</dbReference>
<keyword evidence="5" id="KW-0560">Oxidoreductase</keyword>
<comment type="caution">
    <text evidence="8">The sequence shown here is derived from an EMBL/GenBank/DDBJ whole genome shotgun (WGS) entry which is preliminary data.</text>
</comment>